<keyword evidence="1" id="KW-0472">Membrane</keyword>
<feature type="transmembrane region" description="Helical" evidence="1">
    <location>
        <begin position="249"/>
        <end position="270"/>
    </location>
</feature>
<keyword evidence="1" id="KW-1133">Transmembrane helix</keyword>
<sequence>MPTITSSMFSSLRSIHAPSTKLKIFRTFNVITLLAFFSLNVYSLVISPSSIDICNKYPTYFTPSLIFVGIFWSILFFLQFSFTFYAQFNDVRIVQEVVGNFVSRWFYVSNLFMCGWLFFWMRESFILSGICVFMALTSTAIVQNHLTAQYITNHALIPTSVISFIHIPFSMFAAFSFFLLFHNGFVYLSQQGYEKNIYSAIISASFLTIYSILWCTTGIFSKGRRDFIFSLTIAWSLLGVSFQQKEDSFLSDTICLLALSQLFVVFFIIFKNCSKATKNTTRSGERESLFQHRMNFYGGIIVDNWYKPPINDDQPAEVV</sequence>
<dbReference type="EMBL" id="BLAL01000229">
    <property type="protein sequence ID" value="GES94074.1"/>
    <property type="molecule type" value="Genomic_DNA"/>
</dbReference>
<feature type="transmembrane region" description="Helical" evidence="1">
    <location>
        <begin position="97"/>
        <end position="119"/>
    </location>
</feature>
<reference evidence="2" key="1">
    <citation type="submission" date="2019-10" db="EMBL/GenBank/DDBJ databases">
        <title>Conservation and host-specific expression of non-tandemly repeated heterogenous ribosome RNA gene in arbuscular mycorrhizal fungi.</title>
        <authorList>
            <person name="Maeda T."/>
            <person name="Kobayashi Y."/>
            <person name="Nakagawa T."/>
            <person name="Ezawa T."/>
            <person name="Yamaguchi K."/>
            <person name="Bino T."/>
            <person name="Nishimoto Y."/>
            <person name="Shigenobu S."/>
            <person name="Kawaguchi M."/>
        </authorList>
    </citation>
    <scope>NUCLEOTIDE SEQUENCE</scope>
    <source>
        <strain evidence="2">HR1</strain>
    </source>
</reference>
<feature type="transmembrane region" description="Helical" evidence="1">
    <location>
        <begin position="125"/>
        <end position="143"/>
    </location>
</feature>
<comment type="caution">
    <text evidence="2">The sequence shown here is derived from an EMBL/GenBank/DDBJ whole genome shotgun (WGS) entry which is preliminary data.</text>
</comment>
<feature type="transmembrane region" description="Helical" evidence="1">
    <location>
        <begin position="155"/>
        <end position="181"/>
    </location>
</feature>
<gene>
    <name evidence="2" type="ORF">RCL2_002081600</name>
</gene>
<dbReference type="PANTHER" id="PTHR33802">
    <property type="entry name" value="SI:CH211-161H7.5-RELATED"/>
    <property type="match status" value="1"/>
</dbReference>
<name>A0A8H3LW12_9GLOM</name>
<protein>
    <submittedName>
        <fullName evidence="2">Tryptophan-rich sensory protein</fullName>
    </submittedName>
</protein>
<feature type="transmembrane region" description="Helical" evidence="1">
    <location>
        <begin position="197"/>
        <end position="220"/>
    </location>
</feature>
<keyword evidence="1" id="KW-0812">Transmembrane</keyword>
<evidence type="ECO:0000313" key="3">
    <source>
        <dbReference type="Proteomes" id="UP000615446"/>
    </source>
</evidence>
<feature type="transmembrane region" description="Helical" evidence="1">
    <location>
        <begin position="24"/>
        <end position="45"/>
    </location>
</feature>
<organism evidence="2 3">
    <name type="scientific">Rhizophagus clarus</name>
    <dbReference type="NCBI Taxonomy" id="94130"/>
    <lineage>
        <taxon>Eukaryota</taxon>
        <taxon>Fungi</taxon>
        <taxon>Fungi incertae sedis</taxon>
        <taxon>Mucoromycota</taxon>
        <taxon>Glomeromycotina</taxon>
        <taxon>Glomeromycetes</taxon>
        <taxon>Glomerales</taxon>
        <taxon>Glomeraceae</taxon>
        <taxon>Rhizophagus</taxon>
    </lineage>
</organism>
<dbReference type="OrthoDB" id="5586934at2759"/>
<evidence type="ECO:0000256" key="1">
    <source>
        <dbReference type="SAM" id="Phobius"/>
    </source>
</evidence>
<feature type="transmembrane region" description="Helical" evidence="1">
    <location>
        <begin position="65"/>
        <end position="85"/>
    </location>
</feature>
<proteinExistence type="predicted"/>
<evidence type="ECO:0000313" key="2">
    <source>
        <dbReference type="EMBL" id="GES94074.1"/>
    </source>
</evidence>
<dbReference type="AlphaFoldDB" id="A0A8H3LW12"/>
<feature type="transmembrane region" description="Helical" evidence="1">
    <location>
        <begin position="227"/>
        <end position="243"/>
    </location>
</feature>
<dbReference type="PANTHER" id="PTHR33802:SF1">
    <property type="entry name" value="XK-RELATED PROTEIN"/>
    <property type="match status" value="1"/>
</dbReference>
<accession>A0A8H3LW12</accession>
<dbReference type="Proteomes" id="UP000615446">
    <property type="component" value="Unassembled WGS sequence"/>
</dbReference>